<feature type="region of interest" description="Disordered" evidence="4">
    <location>
        <begin position="515"/>
        <end position="535"/>
    </location>
</feature>
<evidence type="ECO:0000313" key="7">
    <source>
        <dbReference type="Proteomes" id="UP001617351"/>
    </source>
</evidence>
<evidence type="ECO:0000256" key="3">
    <source>
        <dbReference type="ARBA" id="ARBA00022553"/>
    </source>
</evidence>
<dbReference type="SUPFAM" id="SSF56801">
    <property type="entry name" value="Acetyl-CoA synthetase-like"/>
    <property type="match status" value="1"/>
</dbReference>
<dbReference type="Gene3D" id="1.10.1200.10">
    <property type="entry name" value="ACP-like"/>
    <property type="match status" value="1"/>
</dbReference>
<evidence type="ECO:0000256" key="1">
    <source>
        <dbReference type="ARBA" id="ARBA00001957"/>
    </source>
</evidence>
<keyword evidence="3" id="KW-0597">Phosphoprotein</keyword>
<dbReference type="InterPro" id="IPR025110">
    <property type="entry name" value="AMP-bd_C"/>
</dbReference>
<evidence type="ECO:0000259" key="5">
    <source>
        <dbReference type="PROSITE" id="PS50075"/>
    </source>
</evidence>
<dbReference type="Gene3D" id="3.30.559.10">
    <property type="entry name" value="Chloramphenicol acetyltransferase-like domain"/>
    <property type="match status" value="1"/>
</dbReference>
<dbReference type="InterPro" id="IPR010071">
    <property type="entry name" value="AA_adenyl_dom"/>
</dbReference>
<feature type="region of interest" description="Disordered" evidence="4">
    <location>
        <begin position="1"/>
        <end position="21"/>
    </location>
</feature>
<dbReference type="InterPro" id="IPR006162">
    <property type="entry name" value="Ppantetheine_attach_site"/>
</dbReference>
<dbReference type="PANTHER" id="PTHR45527">
    <property type="entry name" value="NONRIBOSOMAL PEPTIDE SYNTHETASE"/>
    <property type="match status" value="1"/>
</dbReference>
<dbReference type="InterPro" id="IPR000873">
    <property type="entry name" value="AMP-dep_synth/lig_dom"/>
</dbReference>
<accession>A0ABW8EIF8</accession>
<evidence type="ECO:0000256" key="4">
    <source>
        <dbReference type="SAM" id="MobiDB-lite"/>
    </source>
</evidence>
<dbReference type="PROSITE" id="PS00455">
    <property type="entry name" value="AMP_BINDING"/>
    <property type="match status" value="1"/>
</dbReference>
<dbReference type="Pfam" id="PF00501">
    <property type="entry name" value="AMP-binding"/>
    <property type="match status" value="1"/>
</dbReference>
<keyword evidence="2" id="KW-0596">Phosphopantetheine</keyword>
<dbReference type="InterPro" id="IPR001242">
    <property type="entry name" value="Condensation_dom"/>
</dbReference>
<feature type="domain" description="Carrier" evidence="5">
    <location>
        <begin position="531"/>
        <end position="605"/>
    </location>
</feature>
<dbReference type="InterPro" id="IPR045851">
    <property type="entry name" value="AMP-bd_C_sf"/>
</dbReference>
<dbReference type="RefSeq" id="WP_402379930.1">
    <property type="nucleotide sequence ID" value="NZ_JBIUYY010000004.1"/>
</dbReference>
<dbReference type="InterPro" id="IPR042099">
    <property type="entry name" value="ANL_N_sf"/>
</dbReference>
<gene>
    <name evidence="6" type="ORF">ACIO7M_11620</name>
</gene>
<proteinExistence type="predicted"/>
<dbReference type="Pfam" id="PF13193">
    <property type="entry name" value="AMP-binding_C"/>
    <property type="match status" value="1"/>
</dbReference>
<dbReference type="PANTHER" id="PTHR45527:SF1">
    <property type="entry name" value="FATTY ACID SYNTHASE"/>
    <property type="match status" value="1"/>
</dbReference>
<organism evidence="6 7">
    <name type="scientific">Streptomyces toxytricini</name>
    <name type="common">Actinomyces toxytricini</name>
    <dbReference type="NCBI Taxonomy" id="67369"/>
    <lineage>
        <taxon>Bacteria</taxon>
        <taxon>Bacillati</taxon>
        <taxon>Actinomycetota</taxon>
        <taxon>Actinomycetes</taxon>
        <taxon>Kitasatosporales</taxon>
        <taxon>Streptomycetaceae</taxon>
        <taxon>Streptomyces</taxon>
    </lineage>
</organism>
<sequence>MLPPSASAPNDARPQEWNDTARPGLSLTLPQMFEAQALRTPDSAAVVYESTVLTYRELGERANRLARLLIARGAGPEERVALLLPRSAEMPVAIMAFSKAGAAWVPVDPGYPTTRIAGLLASSRPLLTIATRETAGLLPAGSEVLLLDGEETAGALAAAAAHDLSDAERRTPLVPDHAAYIIHTSGSTGAPKGVVVPHRGLASLAVDHIERFGIRPGDGVLQFASFNFDCSVGDLVMALASGAALVVRPQDCLSGHQLGELIRRTGATHVTIPPQVLAALPPGGLPSLRTIATAGDVLPAELVDVWAPGRRMFNAYGPTEATVDALATEVTAGEGGEPPIGLPVLNTRAYVLDDRLRPAPAGAEGELFIAGPGLARGYRGQPGLTAERFLPCPFGGPGERMYRTGDVVRRRPDGKLEFLGRVDEQVKIRGFRIEPGEIEAALRQHPAVSAALVAAPEDGPGGKRLVAYAVPAPGALPDPPELLRYLAGRLPEYMVPSSAVVLDAFPLNANGKIDRRALPAPDPSAQSSGRAPSTPREELLCGLFASVLGLGRVGVDDRFFDLGGDSILTIRLAAKAREAGWVLEPADVFARQRVAELAPLMQPVAASAGAAGELPGEAVGALPLTAALARAAAAGSPPGGCWQSAVLDVPAGRDPGLLGSALQAVVDHHGALRTRWTVGPEHPERWDGEVLPPGSVDAAAAVQTVRITAGDAAGGRAAVAEAVRGAAAALDPAAGTVLRAVWCDTDGAADRLVLVAHGYVVDRASWDIVLEDLEAAWTAQAASRPVELPPAGASYRQWALHTVRAGGGAGAVAEAAGKRTAVADAGRRAQLLAALAPEQGGAESGIPAPGVPGPGVPGSAGVSDPAEVRELAVPLPEEGAARC</sequence>
<evidence type="ECO:0000256" key="2">
    <source>
        <dbReference type="ARBA" id="ARBA00022450"/>
    </source>
</evidence>
<dbReference type="EMBL" id="JBIUYY010000004">
    <property type="protein sequence ID" value="MFJ2821755.1"/>
    <property type="molecule type" value="Genomic_DNA"/>
</dbReference>
<dbReference type="NCBIfam" id="TIGR01733">
    <property type="entry name" value="AA-adenyl-dom"/>
    <property type="match status" value="1"/>
</dbReference>
<comment type="caution">
    <text evidence="6">The sequence shown here is derived from an EMBL/GenBank/DDBJ whole genome shotgun (WGS) entry which is preliminary data.</text>
</comment>
<dbReference type="Pfam" id="PF00668">
    <property type="entry name" value="Condensation"/>
    <property type="match status" value="1"/>
</dbReference>
<name>A0ABW8EIF8_STRT5</name>
<dbReference type="InterPro" id="IPR023213">
    <property type="entry name" value="CAT-like_dom_sf"/>
</dbReference>
<protein>
    <submittedName>
        <fullName evidence="6">Amino acid adenylation domain-containing protein</fullName>
    </submittedName>
</protein>
<comment type="cofactor">
    <cofactor evidence="1">
        <name>pantetheine 4'-phosphate</name>
        <dbReference type="ChEBI" id="CHEBI:47942"/>
    </cofactor>
</comment>
<dbReference type="PROSITE" id="PS50075">
    <property type="entry name" value="CARRIER"/>
    <property type="match status" value="1"/>
</dbReference>
<dbReference type="Pfam" id="PF00550">
    <property type="entry name" value="PP-binding"/>
    <property type="match status" value="1"/>
</dbReference>
<dbReference type="InterPro" id="IPR009081">
    <property type="entry name" value="PP-bd_ACP"/>
</dbReference>
<dbReference type="SUPFAM" id="SSF52777">
    <property type="entry name" value="CoA-dependent acyltransferases"/>
    <property type="match status" value="1"/>
</dbReference>
<reference evidence="6 7" key="1">
    <citation type="submission" date="2024-10" db="EMBL/GenBank/DDBJ databases">
        <title>The Natural Products Discovery Center: Release of the First 8490 Sequenced Strains for Exploring Actinobacteria Biosynthetic Diversity.</title>
        <authorList>
            <person name="Kalkreuter E."/>
            <person name="Kautsar S.A."/>
            <person name="Yang D."/>
            <person name="Bader C.D."/>
            <person name="Teijaro C.N."/>
            <person name="Fluegel L."/>
            <person name="Davis C.M."/>
            <person name="Simpson J.R."/>
            <person name="Lauterbach L."/>
            <person name="Steele A.D."/>
            <person name="Gui C."/>
            <person name="Meng S."/>
            <person name="Li G."/>
            <person name="Viehrig K."/>
            <person name="Ye F."/>
            <person name="Su P."/>
            <person name="Kiefer A.F."/>
            <person name="Nichols A."/>
            <person name="Cepeda A.J."/>
            <person name="Yan W."/>
            <person name="Fan B."/>
            <person name="Jiang Y."/>
            <person name="Adhikari A."/>
            <person name="Zheng C.-J."/>
            <person name="Schuster L."/>
            <person name="Cowan T.M."/>
            <person name="Smanski M.J."/>
            <person name="Chevrette M.G."/>
            <person name="De Carvalho L.P.S."/>
            <person name="Shen B."/>
        </authorList>
    </citation>
    <scope>NUCLEOTIDE SEQUENCE [LARGE SCALE GENOMIC DNA]</scope>
    <source>
        <strain evidence="6 7">NPDC087220</strain>
    </source>
</reference>
<dbReference type="SUPFAM" id="SSF47336">
    <property type="entry name" value="ACP-like"/>
    <property type="match status" value="1"/>
</dbReference>
<evidence type="ECO:0000313" key="6">
    <source>
        <dbReference type="EMBL" id="MFJ2821755.1"/>
    </source>
</evidence>
<feature type="region of interest" description="Disordered" evidence="4">
    <location>
        <begin position="838"/>
        <end position="883"/>
    </location>
</feature>
<dbReference type="Gene3D" id="3.40.50.12780">
    <property type="entry name" value="N-terminal domain of ligase-like"/>
    <property type="match status" value="1"/>
</dbReference>
<dbReference type="Gene3D" id="3.30.300.30">
    <property type="match status" value="1"/>
</dbReference>
<dbReference type="PROSITE" id="PS00012">
    <property type="entry name" value="PHOSPHOPANTETHEINE"/>
    <property type="match status" value="1"/>
</dbReference>
<feature type="compositionally biased region" description="Low complexity" evidence="4">
    <location>
        <begin position="838"/>
        <end position="848"/>
    </location>
</feature>
<keyword evidence="7" id="KW-1185">Reference proteome</keyword>
<dbReference type="Proteomes" id="UP001617351">
    <property type="component" value="Unassembled WGS sequence"/>
</dbReference>
<dbReference type="InterPro" id="IPR020845">
    <property type="entry name" value="AMP-binding_CS"/>
</dbReference>
<dbReference type="InterPro" id="IPR036736">
    <property type="entry name" value="ACP-like_sf"/>
</dbReference>